<keyword evidence="1" id="KW-1133">Transmembrane helix</keyword>
<dbReference type="OrthoDB" id="390348at2"/>
<keyword evidence="1" id="KW-0472">Membrane</keyword>
<evidence type="ECO:0000256" key="1">
    <source>
        <dbReference type="SAM" id="Phobius"/>
    </source>
</evidence>
<feature type="transmembrane region" description="Helical" evidence="1">
    <location>
        <begin position="7"/>
        <end position="29"/>
    </location>
</feature>
<dbReference type="Proteomes" id="UP000013963">
    <property type="component" value="Chromosome"/>
</dbReference>
<dbReference type="AlphaFoldDB" id="R4UDF8"/>
<evidence type="ECO:0008006" key="4">
    <source>
        <dbReference type="Google" id="ProtNLM"/>
    </source>
</evidence>
<protein>
    <recommendedName>
        <fullName evidence="4">Transmembrane protein</fullName>
    </recommendedName>
</protein>
<dbReference type="STRING" id="1276229.SSYRP_v1c03550"/>
<feature type="transmembrane region" description="Helical" evidence="1">
    <location>
        <begin position="121"/>
        <end position="148"/>
    </location>
</feature>
<sequence>MKSFGKWGISIIWTIPIIILILCLTFLALPYSGYYWDNNSDLPTNINQIHTFSGNGFQLIQQLGFPTVLKLANTGTFAWGYNATFIFEGKTYNILEWAQSYSNEAGVIDWLNMELTTGLNFAALVGGLLTGIIVAVPVLSLIASWVTVKLYRAMICQYSIEYIDAKNSLQKANKGSKKEIRKAKKAFKKGISNKDKLLDVEKYWAEIIIERNNVFIKEKAFYEEQYKASKLLLKRKK</sequence>
<accession>R4UDF8</accession>
<evidence type="ECO:0000313" key="2">
    <source>
        <dbReference type="EMBL" id="AGM25949.1"/>
    </source>
</evidence>
<name>R4UDF8_9MOLU</name>
<keyword evidence="3" id="KW-1185">Reference proteome</keyword>
<organism evidence="2 3">
    <name type="scientific">Spiroplasma syrphidicola EA-1</name>
    <dbReference type="NCBI Taxonomy" id="1276229"/>
    <lineage>
        <taxon>Bacteria</taxon>
        <taxon>Bacillati</taxon>
        <taxon>Mycoplasmatota</taxon>
        <taxon>Mollicutes</taxon>
        <taxon>Entomoplasmatales</taxon>
        <taxon>Spiroplasmataceae</taxon>
        <taxon>Spiroplasma</taxon>
    </lineage>
</organism>
<dbReference type="PATRIC" id="fig|1276229.3.peg.352"/>
<gene>
    <name evidence="2" type="ORF">SSYRP_v1c03550</name>
</gene>
<dbReference type="EMBL" id="CP005078">
    <property type="protein sequence ID" value="AGM25949.1"/>
    <property type="molecule type" value="Genomic_DNA"/>
</dbReference>
<evidence type="ECO:0000313" key="3">
    <source>
        <dbReference type="Proteomes" id="UP000013963"/>
    </source>
</evidence>
<dbReference type="KEGG" id="ssyr:SSYRP_v1c03550"/>
<proteinExistence type="predicted"/>
<keyword evidence="1" id="KW-0812">Transmembrane</keyword>
<dbReference type="HOGENOM" id="CLU_102181_0_0_14"/>
<reference evidence="2 3" key="1">
    <citation type="journal article" date="2013" name="Genome Biol. Evol.">
        <title>Complete genomes of two dipteran-associated spiroplasmas provided insights into the origin, dynamics, and impacts of viral invasion in spiroplasma.</title>
        <authorList>
            <person name="Ku C."/>
            <person name="Lo W.S."/>
            <person name="Chen L.L."/>
            <person name="Kuo C.H."/>
        </authorList>
    </citation>
    <scope>NUCLEOTIDE SEQUENCE [LARGE SCALE GENOMIC DNA]</scope>
    <source>
        <strain evidence="2">EA-1</strain>
    </source>
</reference>
<dbReference type="RefSeq" id="WP_016340598.1">
    <property type="nucleotide sequence ID" value="NC_021284.1"/>
</dbReference>